<evidence type="ECO:0000259" key="1">
    <source>
        <dbReference type="PROSITE" id="PS51186"/>
    </source>
</evidence>
<keyword evidence="2" id="KW-0808">Transferase</keyword>
<dbReference type="RefSeq" id="WP_067450329.1">
    <property type="nucleotide sequence ID" value="NZ_LVVY01000001.1"/>
</dbReference>
<dbReference type="PROSITE" id="PS51186">
    <property type="entry name" value="GNAT"/>
    <property type="match status" value="1"/>
</dbReference>
<dbReference type="Pfam" id="PF00583">
    <property type="entry name" value="Acetyltransf_1"/>
    <property type="match status" value="1"/>
</dbReference>
<dbReference type="STRING" id="1770058.A3840_00720"/>
<dbReference type="GO" id="GO:0016747">
    <property type="term" value="F:acyltransferase activity, transferring groups other than amino-acyl groups"/>
    <property type="evidence" value="ECO:0007669"/>
    <property type="project" value="InterPro"/>
</dbReference>
<proteinExistence type="predicted"/>
<dbReference type="AlphaFoldDB" id="A0A178I4W3"/>
<name>A0A178I4W3_9HYPH</name>
<dbReference type="InterPro" id="IPR000182">
    <property type="entry name" value="GNAT_dom"/>
</dbReference>
<dbReference type="InterPro" id="IPR016181">
    <property type="entry name" value="Acyl_CoA_acyltransferase"/>
</dbReference>
<dbReference type="EMBL" id="LVVY01000001">
    <property type="protein sequence ID" value="OAM84325.1"/>
    <property type="molecule type" value="Genomic_DNA"/>
</dbReference>
<evidence type="ECO:0000313" key="2">
    <source>
        <dbReference type="EMBL" id="OAM84325.1"/>
    </source>
</evidence>
<sequence length="164" mass="17109">MEIRAERPADVATISAITTAAFKTAPYSSGTEARIIENLRAAQALTLSLVAIDQDDIVGHVAFSPVGIPGAEGDWHGLGPISISPDRQGRGIGTLLMRAGLDQLRTLGAAGCVLLGDPGYYGRFGFESDPNLTYGGAPSPYFQRLILVGPPAKGDVTYHPAFGA</sequence>
<reference evidence="2 3" key="1">
    <citation type="submission" date="2016-03" db="EMBL/GenBank/DDBJ databases">
        <title>Genome sequencing of Devosia sp. S37.</title>
        <authorList>
            <person name="Mohd Nor M."/>
        </authorList>
    </citation>
    <scope>NUCLEOTIDE SEQUENCE [LARGE SCALE GENOMIC DNA]</scope>
    <source>
        <strain evidence="2 3">S37</strain>
    </source>
</reference>
<dbReference type="CDD" id="cd04301">
    <property type="entry name" value="NAT_SF"/>
    <property type="match status" value="1"/>
</dbReference>
<protein>
    <submittedName>
        <fullName evidence="2">GCN5 family acetyltransferase</fullName>
    </submittedName>
</protein>
<organism evidence="2 3">
    <name type="scientific">Devosia elaeis</name>
    <dbReference type="NCBI Taxonomy" id="1770058"/>
    <lineage>
        <taxon>Bacteria</taxon>
        <taxon>Pseudomonadati</taxon>
        <taxon>Pseudomonadota</taxon>
        <taxon>Alphaproteobacteria</taxon>
        <taxon>Hyphomicrobiales</taxon>
        <taxon>Devosiaceae</taxon>
        <taxon>Devosia</taxon>
    </lineage>
</organism>
<dbReference type="Gene3D" id="3.40.630.30">
    <property type="match status" value="1"/>
</dbReference>
<keyword evidence="3" id="KW-1185">Reference proteome</keyword>
<accession>A0A178I4W3</accession>
<feature type="domain" description="N-acetyltransferase" evidence="1">
    <location>
        <begin position="1"/>
        <end position="146"/>
    </location>
</feature>
<dbReference type="OrthoDB" id="9797178at2"/>
<dbReference type="SUPFAM" id="SSF55729">
    <property type="entry name" value="Acyl-CoA N-acyltransferases (Nat)"/>
    <property type="match status" value="1"/>
</dbReference>
<comment type="caution">
    <text evidence="2">The sequence shown here is derived from an EMBL/GenBank/DDBJ whole genome shotgun (WGS) entry which is preliminary data.</text>
</comment>
<gene>
    <name evidence="2" type="ORF">A3840_00720</name>
</gene>
<evidence type="ECO:0000313" key="3">
    <source>
        <dbReference type="Proteomes" id="UP000078389"/>
    </source>
</evidence>
<dbReference type="Proteomes" id="UP000078389">
    <property type="component" value="Unassembled WGS sequence"/>
</dbReference>